<keyword evidence="5 8" id="KW-0949">S-adenosyl-L-methionine</keyword>
<dbReference type="GO" id="GO:0006298">
    <property type="term" value="P:mismatch repair"/>
    <property type="evidence" value="ECO:0007669"/>
    <property type="project" value="TreeGrafter"/>
</dbReference>
<dbReference type="PIRSF" id="PIRSF000398">
    <property type="entry name" value="M_m6A_EcoRV"/>
    <property type="match status" value="1"/>
</dbReference>
<dbReference type="GO" id="GO:0009007">
    <property type="term" value="F:site-specific DNA-methyltransferase (adenine-specific) activity"/>
    <property type="evidence" value="ECO:0007669"/>
    <property type="project" value="UniProtKB-UniRule"/>
</dbReference>
<evidence type="ECO:0000256" key="2">
    <source>
        <dbReference type="ARBA" id="ARBA00011900"/>
    </source>
</evidence>
<keyword evidence="4 8" id="KW-0808">Transferase</keyword>
<dbReference type="InterPro" id="IPR012263">
    <property type="entry name" value="M_m6A_EcoRV"/>
</dbReference>
<gene>
    <name evidence="9" type="ORF">SAMN02910377_00194</name>
</gene>
<dbReference type="NCBIfam" id="TIGR00571">
    <property type="entry name" value="dam"/>
    <property type="match status" value="1"/>
</dbReference>
<name>A0A1H7EXV0_9FIRM</name>
<dbReference type="InterPro" id="IPR029063">
    <property type="entry name" value="SAM-dependent_MTases_sf"/>
</dbReference>
<evidence type="ECO:0000256" key="7">
    <source>
        <dbReference type="PIRSR" id="PIRSR000398-1"/>
    </source>
</evidence>
<dbReference type="InterPro" id="IPR023095">
    <property type="entry name" value="Ade_MeTrfase_dom_2"/>
</dbReference>
<evidence type="ECO:0000256" key="1">
    <source>
        <dbReference type="ARBA" id="ARBA00006594"/>
    </source>
</evidence>
<dbReference type="PRINTS" id="PR00505">
    <property type="entry name" value="D12N6MTFRASE"/>
</dbReference>
<reference evidence="10" key="1">
    <citation type="submission" date="2016-10" db="EMBL/GenBank/DDBJ databases">
        <authorList>
            <person name="Varghese N."/>
        </authorList>
    </citation>
    <scope>NUCLEOTIDE SEQUENCE [LARGE SCALE GENOMIC DNA]</scope>
    <source>
        <strain evidence="10">ACV-9</strain>
    </source>
</reference>
<evidence type="ECO:0000256" key="8">
    <source>
        <dbReference type="RuleBase" id="RU361257"/>
    </source>
</evidence>
<keyword evidence="10" id="KW-1185">Reference proteome</keyword>
<proteinExistence type="inferred from homology"/>
<feature type="binding site" evidence="7">
    <location>
        <position position="189"/>
    </location>
    <ligand>
        <name>S-adenosyl-L-methionine</name>
        <dbReference type="ChEBI" id="CHEBI:59789"/>
    </ligand>
</feature>
<dbReference type="Proteomes" id="UP000182321">
    <property type="component" value="Unassembled WGS sequence"/>
</dbReference>
<comment type="similarity">
    <text evidence="1 8">Belongs to the N(4)/N(6)-methyltransferase family.</text>
</comment>
<evidence type="ECO:0000313" key="9">
    <source>
        <dbReference type="EMBL" id="SEK18691.1"/>
    </source>
</evidence>
<dbReference type="Gene3D" id="3.40.50.150">
    <property type="entry name" value="Vaccinia Virus protein VP39"/>
    <property type="match status" value="1"/>
</dbReference>
<dbReference type="EC" id="2.1.1.72" evidence="2 8"/>
<feature type="binding site" evidence="7">
    <location>
        <position position="57"/>
    </location>
    <ligand>
        <name>S-adenosyl-L-methionine</name>
        <dbReference type="ChEBI" id="CHEBI:59789"/>
    </ligand>
</feature>
<evidence type="ECO:0000256" key="3">
    <source>
        <dbReference type="ARBA" id="ARBA00022603"/>
    </source>
</evidence>
<dbReference type="PANTHER" id="PTHR30481:SF3">
    <property type="entry name" value="DNA ADENINE METHYLASE"/>
    <property type="match status" value="1"/>
</dbReference>
<feature type="binding site" evidence="7">
    <location>
        <position position="11"/>
    </location>
    <ligand>
        <name>S-adenosyl-L-methionine</name>
        <dbReference type="ChEBI" id="CHEBI:59789"/>
    </ligand>
</feature>
<dbReference type="GO" id="GO:0043565">
    <property type="term" value="F:sequence-specific DNA binding"/>
    <property type="evidence" value="ECO:0007669"/>
    <property type="project" value="TreeGrafter"/>
</dbReference>
<evidence type="ECO:0000256" key="6">
    <source>
        <dbReference type="ARBA" id="ARBA00047942"/>
    </source>
</evidence>
<evidence type="ECO:0000313" key="10">
    <source>
        <dbReference type="Proteomes" id="UP000182321"/>
    </source>
</evidence>
<keyword evidence="3 8" id="KW-0489">Methyltransferase</keyword>
<sequence>MDTIPKPVLKWAGGKRQIIQELKKALPEEGYNRYIEPFIGGGAFLFELQPEKAIINDYNGELTNLYKIIRDDADSLIKLLDLYKSKHCKEFYYEVRAMDRMDDYDKLSDVEKAARTVYLNRTCYNGLFRVNSKGYFNTPIGRYKNPQICDRENLLAIQSYLKKNKVKINTGDFEKTALLAKAGDFVYLDPPYYPLSPTSSFTDYTSAGFGEAEQIRLKKLCDKLTQKGVLFLQSNSDCDYIRNLYDGYSIKEVEVRRSINSKKDKRDNIKEVLIANYSIV</sequence>
<evidence type="ECO:0000256" key="4">
    <source>
        <dbReference type="ARBA" id="ARBA00022679"/>
    </source>
</evidence>
<protein>
    <recommendedName>
        <fullName evidence="2 8">Site-specific DNA-methyltransferase (adenine-specific)</fullName>
        <ecNumber evidence="2 8">2.1.1.72</ecNumber>
    </recommendedName>
</protein>
<comment type="catalytic activity">
    <reaction evidence="6 8">
        <text>a 2'-deoxyadenosine in DNA + S-adenosyl-L-methionine = an N(6)-methyl-2'-deoxyadenosine in DNA + S-adenosyl-L-homocysteine + H(+)</text>
        <dbReference type="Rhea" id="RHEA:15197"/>
        <dbReference type="Rhea" id="RHEA-COMP:12418"/>
        <dbReference type="Rhea" id="RHEA-COMP:12419"/>
        <dbReference type="ChEBI" id="CHEBI:15378"/>
        <dbReference type="ChEBI" id="CHEBI:57856"/>
        <dbReference type="ChEBI" id="CHEBI:59789"/>
        <dbReference type="ChEBI" id="CHEBI:90615"/>
        <dbReference type="ChEBI" id="CHEBI:90616"/>
        <dbReference type="EC" id="2.1.1.72"/>
    </reaction>
</comment>
<dbReference type="GO" id="GO:1904047">
    <property type="term" value="F:S-adenosyl-L-methionine binding"/>
    <property type="evidence" value="ECO:0007669"/>
    <property type="project" value="TreeGrafter"/>
</dbReference>
<feature type="binding site" evidence="7">
    <location>
        <position position="15"/>
    </location>
    <ligand>
        <name>S-adenosyl-L-methionine</name>
        <dbReference type="ChEBI" id="CHEBI:59789"/>
    </ligand>
</feature>
<dbReference type="EMBL" id="FNZX01000003">
    <property type="protein sequence ID" value="SEK18691.1"/>
    <property type="molecule type" value="Genomic_DNA"/>
</dbReference>
<dbReference type="Pfam" id="PF02086">
    <property type="entry name" value="MethyltransfD12"/>
    <property type="match status" value="1"/>
</dbReference>
<dbReference type="InterPro" id="IPR012327">
    <property type="entry name" value="MeTrfase_D12"/>
</dbReference>
<accession>A0A1H7EXV0</accession>
<dbReference type="Gene3D" id="1.10.1020.10">
    <property type="entry name" value="Adenine-specific Methyltransferase, Domain 2"/>
    <property type="match status" value="1"/>
</dbReference>
<dbReference type="RefSeq" id="WP_242941768.1">
    <property type="nucleotide sequence ID" value="NZ_FNZX01000003.1"/>
</dbReference>
<organism evidence="9 10">
    <name type="scientific">Pseudobutyrivibrio ruminis</name>
    <dbReference type="NCBI Taxonomy" id="46206"/>
    <lineage>
        <taxon>Bacteria</taxon>
        <taxon>Bacillati</taxon>
        <taxon>Bacillota</taxon>
        <taxon>Clostridia</taxon>
        <taxon>Lachnospirales</taxon>
        <taxon>Lachnospiraceae</taxon>
        <taxon>Pseudobutyrivibrio</taxon>
    </lineage>
</organism>
<evidence type="ECO:0000256" key="5">
    <source>
        <dbReference type="ARBA" id="ARBA00022691"/>
    </source>
</evidence>
<dbReference type="GO" id="GO:0009307">
    <property type="term" value="P:DNA restriction-modification system"/>
    <property type="evidence" value="ECO:0007669"/>
    <property type="project" value="InterPro"/>
</dbReference>
<dbReference type="GO" id="GO:0032259">
    <property type="term" value="P:methylation"/>
    <property type="evidence" value="ECO:0007669"/>
    <property type="project" value="UniProtKB-KW"/>
</dbReference>
<dbReference type="AlphaFoldDB" id="A0A1H7EXV0"/>
<dbReference type="SUPFAM" id="SSF53335">
    <property type="entry name" value="S-adenosyl-L-methionine-dependent methyltransferases"/>
    <property type="match status" value="1"/>
</dbReference>
<dbReference type="InterPro" id="IPR002052">
    <property type="entry name" value="DNA_methylase_N6_adenine_CS"/>
</dbReference>
<dbReference type="PANTHER" id="PTHR30481">
    <property type="entry name" value="DNA ADENINE METHYLASE"/>
    <property type="match status" value="1"/>
</dbReference>
<dbReference type="PROSITE" id="PS00092">
    <property type="entry name" value="N6_MTASE"/>
    <property type="match status" value="1"/>
</dbReference>